<evidence type="ECO:0000313" key="3">
    <source>
        <dbReference type="Proteomes" id="UP000030671"/>
    </source>
</evidence>
<protein>
    <recommendedName>
        <fullName evidence="4">F-box domain-containing protein</fullName>
    </recommendedName>
</protein>
<dbReference type="KEGG" id="hir:HETIRDRAFT_429037"/>
<organism evidence="2 3">
    <name type="scientific">Heterobasidion irregulare (strain TC 32-1)</name>
    <dbReference type="NCBI Taxonomy" id="747525"/>
    <lineage>
        <taxon>Eukaryota</taxon>
        <taxon>Fungi</taxon>
        <taxon>Dikarya</taxon>
        <taxon>Basidiomycota</taxon>
        <taxon>Agaricomycotina</taxon>
        <taxon>Agaricomycetes</taxon>
        <taxon>Russulales</taxon>
        <taxon>Bondarzewiaceae</taxon>
        <taxon>Heterobasidion</taxon>
        <taxon>Heterobasidion annosum species complex</taxon>
    </lineage>
</organism>
<accession>W4JWK4</accession>
<keyword evidence="1" id="KW-1133">Transmembrane helix</keyword>
<keyword evidence="3" id="KW-1185">Reference proteome</keyword>
<dbReference type="RefSeq" id="XP_009549846.1">
    <property type="nucleotide sequence ID" value="XM_009551551.1"/>
</dbReference>
<sequence>MCSPKLAYLAECIVLYSCLCGIMMLHSPKLLEMLANAELAECIALRALQDREDAAAAPACADAYGDTGDRPQQPPLAHGAWSWPCPRPAPHQSGLSSTVLARAHAAAPPPTHALSATHTHTPHTHWPRCTPPHPQSSLLFLPSMTTTSRNGPCVLLPLHNMRKMFPILLSLVYMHIAPRDLSALIRVRHRFRTAAHSVLYLSACPEHTVDQCITVLASARDIAELMYESTCLPGVDHIFELILDRCISLLV</sequence>
<evidence type="ECO:0000313" key="2">
    <source>
        <dbReference type="EMBL" id="ETW77824.1"/>
    </source>
</evidence>
<dbReference type="AlphaFoldDB" id="W4JWK4"/>
<reference evidence="2 3" key="1">
    <citation type="journal article" date="2012" name="New Phytol.">
        <title>Insight into trade-off between wood decay and parasitism from the genome of a fungal forest pathogen.</title>
        <authorList>
            <person name="Olson A."/>
            <person name="Aerts A."/>
            <person name="Asiegbu F."/>
            <person name="Belbahri L."/>
            <person name="Bouzid O."/>
            <person name="Broberg A."/>
            <person name="Canback B."/>
            <person name="Coutinho P.M."/>
            <person name="Cullen D."/>
            <person name="Dalman K."/>
            <person name="Deflorio G."/>
            <person name="van Diepen L.T."/>
            <person name="Dunand C."/>
            <person name="Duplessis S."/>
            <person name="Durling M."/>
            <person name="Gonthier P."/>
            <person name="Grimwood J."/>
            <person name="Fossdal C.G."/>
            <person name="Hansson D."/>
            <person name="Henrissat B."/>
            <person name="Hietala A."/>
            <person name="Himmelstrand K."/>
            <person name="Hoffmeister D."/>
            <person name="Hogberg N."/>
            <person name="James T.Y."/>
            <person name="Karlsson M."/>
            <person name="Kohler A."/>
            <person name="Kues U."/>
            <person name="Lee Y.H."/>
            <person name="Lin Y.C."/>
            <person name="Lind M."/>
            <person name="Lindquist E."/>
            <person name="Lombard V."/>
            <person name="Lucas S."/>
            <person name="Lunden K."/>
            <person name="Morin E."/>
            <person name="Murat C."/>
            <person name="Park J."/>
            <person name="Raffaello T."/>
            <person name="Rouze P."/>
            <person name="Salamov A."/>
            <person name="Schmutz J."/>
            <person name="Solheim H."/>
            <person name="Stahlberg J."/>
            <person name="Velez H."/>
            <person name="de Vries R.P."/>
            <person name="Wiebenga A."/>
            <person name="Woodward S."/>
            <person name="Yakovlev I."/>
            <person name="Garbelotto M."/>
            <person name="Martin F."/>
            <person name="Grigoriev I.V."/>
            <person name="Stenlid J."/>
        </authorList>
    </citation>
    <scope>NUCLEOTIDE SEQUENCE [LARGE SCALE GENOMIC DNA]</scope>
    <source>
        <strain evidence="2 3">TC 32-1</strain>
    </source>
</reference>
<dbReference type="Proteomes" id="UP000030671">
    <property type="component" value="Unassembled WGS sequence"/>
</dbReference>
<name>W4JWK4_HETIT</name>
<evidence type="ECO:0000256" key="1">
    <source>
        <dbReference type="SAM" id="Phobius"/>
    </source>
</evidence>
<dbReference type="HOGENOM" id="CLU_1107257_0_0_1"/>
<proteinExistence type="predicted"/>
<feature type="transmembrane region" description="Helical" evidence="1">
    <location>
        <begin position="6"/>
        <end position="25"/>
    </location>
</feature>
<evidence type="ECO:0008006" key="4">
    <source>
        <dbReference type="Google" id="ProtNLM"/>
    </source>
</evidence>
<keyword evidence="1" id="KW-0472">Membrane</keyword>
<dbReference type="InParanoid" id="W4JWK4"/>
<dbReference type="EMBL" id="KI925462">
    <property type="protein sequence ID" value="ETW77824.1"/>
    <property type="molecule type" value="Genomic_DNA"/>
</dbReference>
<keyword evidence="1" id="KW-0812">Transmembrane</keyword>
<dbReference type="OrthoDB" id="3259156at2759"/>
<gene>
    <name evidence="2" type="ORF">HETIRDRAFT_429037</name>
</gene>
<dbReference type="GeneID" id="20674313"/>